<dbReference type="Proteomes" id="UP001597373">
    <property type="component" value="Unassembled WGS sequence"/>
</dbReference>
<comment type="caution">
    <text evidence="1">The sequence shown here is derived from an EMBL/GenBank/DDBJ whole genome shotgun (WGS) entry which is preliminary data.</text>
</comment>
<protein>
    <submittedName>
        <fullName evidence="1">Uncharacterized protein</fullName>
    </submittedName>
</protein>
<sequence>MVKRGVSIGFLGRFGRSQDMRYLDASLRSAGLHPSLVPEGVKMAAVSLMAEDGPEPPTGAYPPVGALMALAALGEEEFARNNGEPARRAVLGRLERALEVGKGLDASIVLLMLHAGLLHPTLRDDYGIEADQEPG</sequence>
<gene>
    <name evidence="1" type="ORF">ACFSMZ_06050</name>
</gene>
<keyword evidence="2" id="KW-1185">Reference proteome</keyword>
<evidence type="ECO:0000313" key="1">
    <source>
        <dbReference type="EMBL" id="MFD2259323.1"/>
    </source>
</evidence>
<name>A0ABW5DFK2_9HYPH</name>
<reference evidence="2" key="1">
    <citation type="journal article" date="2019" name="Int. J. Syst. Evol. Microbiol.">
        <title>The Global Catalogue of Microorganisms (GCM) 10K type strain sequencing project: providing services to taxonomists for standard genome sequencing and annotation.</title>
        <authorList>
            <consortium name="The Broad Institute Genomics Platform"/>
            <consortium name="The Broad Institute Genome Sequencing Center for Infectious Disease"/>
            <person name="Wu L."/>
            <person name="Ma J."/>
        </authorList>
    </citation>
    <scope>NUCLEOTIDE SEQUENCE [LARGE SCALE GENOMIC DNA]</scope>
    <source>
        <strain evidence="2">KCTC 23707</strain>
    </source>
</reference>
<dbReference type="EMBL" id="JBHUIR010000020">
    <property type="protein sequence ID" value="MFD2259323.1"/>
    <property type="molecule type" value="Genomic_DNA"/>
</dbReference>
<proteinExistence type="predicted"/>
<dbReference type="RefSeq" id="WP_345098662.1">
    <property type="nucleotide sequence ID" value="NZ_BAABGS010000018.1"/>
</dbReference>
<evidence type="ECO:0000313" key="2">
    <source>
        <dbReference type="Proteomes" id="UP001597373"/>
    </source>
</evidence>
<organism evidence="1 2">
    <name type="scientific">Chelativorans composti</name>
    <dbReference type="NCBI Taxonomy" id="768533"/>
    <lineage>
        <taxon>Bacteria</taxon>
        <taxon>Pseudomonadati</taxon>
        <taxon>Pseudomonadota</taxon>
        <taxon>Alphaproteobacteria</taxon>
        <taxon>Hyphomicrobiales</taxon>
        <taxon>Phyllobacteriaceae</taxon>
        <taxon>Chelativorans</taxon>
    </lineage>
</organism>
<accession>A0ABW5DFK2</accession>